<proteinExistence type="predicted"/>
<sequence length="42" mass="5084">MNGLSIHRIADQGEKYRKAKYLLQKINFKNRIKLQKRKRGIK</sequence>
<evidence type="ECO:0000313" key="1">
    <source>
        <dbReference type="EMBL" id="CAZ98774.1"/>
    </source>
</evidence>
<protein>
    <submittedName>
        <fullName evidence="1">Uncharacterized protein</fullName>
    </submittedName>
</protein>
<dbReference type="AlphaFoldDB" id="G0L6Z8"/>
<evidence type="ECO:0000313" key="2">
    <source>
        <dbReference type="Proteomes" id="UP000008898"/>
    </source>
</evidence>
<dbReference type="HOGENOM" id="CLU_3260214_0_0_10"/>
<name>G0L6Z8_ZOBGA</name>
<keyword evidence="2" id="KW-1185">Reference proteome</keyword>
<reference evidence="2" key="1">
    <citation type="submission" date="2009-07" db="EMBL/GenBank/DDBJ databases">
        <title>Complete genome sequence of Zobellia galactanivorans Dsij.</title>
        <authorList>
            <consortium name="Genoscope - CEA"/>
        </authorList>
    </citation>
    <scope>NUCLEOTIDE SEQUENCE [LARGE SCALE GENOMIC DNA]</scope>
    <source>
        <strain evidence="2">DSM 12802 / CCUG 47099 / CIP 106680 / NCIMB 13871 / Dsij</strain>
    </source>
</reference>
<reference evidence="1 2" key="2">
    <citation type="journal article" date="2012" name="Environ. Microbiol.">
        <title>Characterization of the first alginolytic operons in a marine bacterium: from their emergence in marine Flavobacteriia to their independent transfers to marine Proteobacteria and human gut Bacteroides.</title>
        <authorList>
            <person name="Thomas F."/>
            <person name="Barbeyron T."/>
            <person name="Tonon T."/>
            <person name="Genicot S."/>
            <person name="Czjzek M."/>
            <person name="Michel G."/>
        </authorList>
    </citation>
    <scope>NUCLEOTIDE SEQUENCE [LARGE SCALE GENOMIC DNA]</scope>
    <source>
        <strain evidence="2">DSM 12802 / CCUG 47099 / CIP 106680 / NCIMB 13871 / Dsij</strain>
    </source>
</reference>
<dbReference type="Proteomes" id="UP000008898">
    <property type="component" value="Chromosome"/>
</dbReference>
<organism evidence="1 2">
    <name type="scientific">Zobellia galactanivorans (strain DSM 12802 / CCUG 47099 / CIP 106680 / NCIMB 13871 / Dsij)</name>
    <dbReference type="NCBI Taxonomy" id="63186"/>
    <lineage>
        <taxon>Bacteria</taxon>
        <taxon>Pseudomonadati</taxon>
        <taxon>Bacteroidota</taxon>
        <taxon>Flavobacteriia</taxon>
        <taxon>Flavobacteriales</taxon>
        <taxon>Flavobacteriaceae</taxon>
        <taxon>Zobellia</taxon>
    </lineage>
</organism>
<accession>G0L6Z8</accession>
<gene>
    <name evidence="1" type="ordered locus">zobellia_4639</name>
</gene>
<dbReference type="KEGG" id="zga:ZOBELLIA_4639"/>
<dbReference type="EMBL" id="FP476056">
    <property type="protein sequence ID" value="CAZ98774.1"/>
    <property type="molecule type" value="Genomic_DNA"/>
</dbReference>